<sequence length="174" mass="19617">MNSYSLVKVIIIMLCLSGCTSDRDNQEQLINNDDSIFYVVFEDKPDLKQNDIYSNGFKIGKVLSQELNDKNKVIVKITIDRNRSQLIKSNTIFYVSEGLLEYETDDDEGKRIKEGSTLLGFSGKGKMLLHVARLKGGQYIDAVASKGKEIYDSAKQKAGVISEKVKEYFDNAKQ</sequence>
<accession>A0A1V1PFU5</accession>
<name>A0A1V1PFU5_9BACT</name>
<reference evidence="2" key="1">
    <citation type="submission" date="2012-11" db="EMBL/GenBank/DDBJ databases">
        <authorList>
            <person name="Lucero-Rivera Y.E."/>
            <person name="Tovar-Ramirez D."/>
        </authorList>
    </citation>
    <scope>NUCLEOTIDE SEQUENCE [LARGE SCALE GENOMIC DNA]</scope>
    <source>
        <strain evidence="2">Araruama</strain>
    </source>
</reference>
<dbReference type="Proteomes" id="UP000189670">
    <property type="component" value="Unassembled WGS sequence"/>
</dbReference>
<dbReference type="AlphaFoldDB" id="A0A1V1PFU5"/>
<dbReference type="EMBL" id="ATBP01000038">
    <property type="protein sequence ID" value="ETR73792.1"/>
    <property type="molecule type" value="Genomic_DNA"/>
</dbReference>
<evidence type="ECO:0000313" key="2">
    <source>
        <dbReference type="Proteomes" id="UP000189670"/>
    </source>
</evidence>
<gene>
    <name evidence="1" type="ORF">OMM_00686</name>
</gene>
<protein>
    <submittedName>
        <fullName evidence="1">Uncharacterized protein</fullName>
    </submittedName>
</protein>
<proteinExistence type="predicted"/>
<evidence type="ECO:0000313" key="1">
    <source>
        <dbReference type="EMBL" id="ETR73792.1"/>
    </source>
</evidence>
<comment type="caution">
    <text evidence="1">The sequence shown here is derived from an EMBL/GenBank/DDBJ whole genome shotgun (WGS) entry which is preliminary data.</text>
</comment>
<organism evidence="1 2">
    <name type="scientific">Candidatus Magnetoglobus multicellularis str. Araruama</name>
    <dbReference type="NCBI Taxonomy" id="890399"/>
    <lineage>
        <taxon>Bacteria</taxon>
        <taxon>Pseudomonadati</taxon>
        <taxon>Thermodesulfobacteriota</taxon>
        <taxon>Desulfobacteria</taxon>
        <taxon>Desulfobacterales</taxon>
        <taxon>Desulfobacteraceae</taxon>
        <taxon>Candidatus Magnetoglobus</taxon>
    </lineage>
</organism>